<organism evidence="1 2">
    <name type="scientific">Marinithermofilum abyssi</name>
    <dbReference type="NCBI Taxonomy" id="1571185"/>
    <lineage>
        <taxon>Bacteria</taxon>
        <taxon>Bacillati</taxon>
        <taxon>Bacillota</taxon>
        <taxon>Bacilli</taxon>
        <taxon>Bacillales</taxon>
        <taxon>Thermoactinomycetaceae</taxon>
        <taxon>Marinithermofilum</taxon>
    </lineage>
</organism>
<evidence type="ECO:0000313" key="1">
    <source>
        <dbReference type="EMBL" id="GGE18538.1"/>
    </source>
</evidence>
<reference evidence="1" key="2">
    <citation type="submission" date="2020-09" db="EMBL/GenBank/DDBJ databases">
        <authorList>
            <person name="Sun Q."/>
            <person name="Zhou Y."/>
        </authorList>
    </citation>
    <scope>NUCLEOTIDE SEQUENCE</scope>
    <source>
        <strain evidence="1">CGMCC 1.15179</strain>
    </source>
</reference>
<keyword evidence="2" id="KW-1185">Reference proteome</keyword>
<dbReference type="Proteomes" id="UP000625210">
    <property type="component" value="Unassembled WGS sequence"/>
</dbReference>
<dbReference type="EMBL" id="BMHQ01000006">
    <property type="protein sequence ID" value="GGE18538.1"/>
    <property type="molecule type" value="Genomic_DNA"/>
</dbReference>
<accession>A0A8J2YAR5</accession>
<evidence type="ECO:0000313" key="2">
    <source>
        <dbReference type="Proteomes" id="UP000625210"/>
    </source>
</evidence>
<sequence length="63" mass="7669">MRKLVKSYIKHIKYQEYNRSIVREWAVIEPFLPKPKFGPNELKSGFGVIQYFFSNLFNRVRIF</sequence>
<protein>
    <submittedName>
        <fullName evidence="1">Uncharacterized protein</fullName>
    </submittedName>
</protein>
<dbReference type="AlphaFoldDB" id="A0A8J2YAR5"/>
<proteinExistence type="predicted"/>
<name>A0A8J2YAR5_9BACL</name>
<gene>
    <name evidence="1" type="ORF">GCM10011571_20550</name>
</gene>
<reference evidence="1" key="1">
    <citation type="journal article" date="2014" name="Int. J. Syst. Evol. Microbiol.">
        <title>Complete genome sequence of Corynebacterium casei LMG S-19264T (=DSM 44701T), isolated from a smear-ripened cheese.</title>
        <authorList>
            <consortium name="US DOE Joint Genome Institute (JGI-PGF)"/>
            <person name="Walter F."/>
            <person name="Albersmeier A."/>
            <person name="Kalinowski J."/>
            <person name="Ruckert C."/>
        </authorList>
    </citation>
    <scope>NUCLEOTIDE SEQUENCE</scope>
    <source>
        <strain evidence="1">CGMCC 1.15179</strain>
    </source>
</reference>
<comment type="caution">
    <text evidence="1">The sequence shown here is derived from an EMBL/GenBank/DDBJ whole genome shotgun (WGS) entry which is preliminary data.</text>
</comment>